<gene>
    <name evidence="3" type="ORF">HYH03_017872</name>
</gene>
<keyword evidence="4" id="KW-1185">Reference proteome</keyword>
<sequence>MAPPPRRLPLPISLASALLAAWLLAAAACPPCAARELLTARGGDDPRGSGRGGDDHSQQGRGNACTCGGGGGGLVSVGGAQVLSPEGNTEVYRDAHVAYWRTVMGLPFELTPANPDNDDRSCPRVPSGFTPGGKPTYLITGSLFGGATQFPIRRSCSLPRGGRVILNIANDAEWFAPPIDYSQSSPFLIDPYVRLTATSLLSLAQTYTTVNASDCVSFTLNNETLRNIASFYHVGKFVNDMDISPGFFEAVAFDNQIAADPNDEDQAELLDNGIRNTDFGDAGWYLIFPRGMPQGTHRLSFGFRACEAPAAGRDFWRYGTNTLTGECFPDPVACRADLVNVGPLTLPDAQWEYTITVK</sequence>
<feature type="compositionally biased region" description="Basic and acidic residues" evidence="1">
    <location>
        <begin position="42"/>
        <end position="58"/>
    </location>
</feature>
<name>A0A835XLN6_9CHLO</name>
<comment type="caution">
    <text evidence="3">The sequence shown here is derived from an EMBL/GenBank/DDBJ whole genome shotgun (WGS) entry which is preliminary data.</text>
</comment>
<dbReference type="AlphaFoldDB" id="A0A835XLN6"/>
<dbReference type="PROSITE" id="PS51257">
    <property type="entry name" value="PROKAR_LIPOPROTEIN"/>
    <property type="match status" value="1"/>
</dbReference>
<dbReference type="EMBL" id="JAEHOE010000183">
    <property type="protein sequence ID" value="KAG2483275.1"/>
    <property type="molecule type" value="Genomic_DNA"/>
</dbReference>
<keyword evidence="2" id="KW-0732">Signal</keyword>
<feature type="region of interest" description="Disordered" evidence="1">
    <location>
        <begin position="40"/>
        <end position="64"/>
    </location>
</feature>
<feature type="chain" id="PRO_5032607245" evidence="2">
    <location>
        <begin position="35"/>
        <end position="358"/>
    </location>
</feature>
<evidence type="ECO:0000313" key="4">
    <source>
        <dbReference type="Proteomes" id="UP000612055"/>
    </source>
</evidence>
<protein>
    <submittedName>
        <fullName evidence="3">Uncharacterized protein</fullName>
    </submittedName>
</protein>
<evidence type="ECO:0000256" key="2">
    <source>
        <dbReference type="SAM" id="SignalP"/>
    </source>
</evidence>
<organism evidence="3 4">
    <name type="scientific">Edaphochlamys debaryana</name>
    <dbReference type="NCBI Taxonomy" id="47281"/>
    <lineage>
        <taxon>Eukaryota</taxon>
        <taxon>Viridiplantae</taxon>
        <taxon>Chlorophyta</taxon>
        <taxon>core chlorophytes</taxon>
        <taxon>Chlorophyceae</taxon>
        <taxon>CS clade</taxon>
        <taxon>Chlamydomonadales</taxon>
        <taxon>Chlamydomonadales incertae sedis</taxon>
        <taxon>Edaphochlamys</taxon>
    </lineage>
</organism>
<feature type="signal peptide" evidence="2">
    <location>
        <begin position="1"/>
        <end position="34"/>
    </location>
</feature>
<proteinExistence type="predicted"/>
<dbReference type="OrthoDB" id="548826at2759"/>
<reference evidence="3" key="1">
    <citation type="journal article" date="2020" name="bioRxiv">
        <title>Comparative genomics of Chlamydomonas.</title>
        <authorList>
            <person name="Craig R.J."/>
            <person name="Hasan A.R."/>
            <person name="Ness R.W."/>
            <person name="Keightley P.D."/>
        </authorList>
    </citation>
    <scope>NUCLEOTIDE SEQUENCE</scope>
    <source>
        <strain evidence="3">CCAP 11/70</strain>
    </source>
</reference>
<accession>A0A835XLN6</accession>
<evidence type="ECO:0000313" key="3">
    <source>
        <dbReference type="EMBL" id="KAG2483275.1"/>
    </source>
</evidence>
<evidence type="ECO:0000256" key="1">
    <source>
        <dbReference type="SAM" id="MobiDB-lite"/>
    </source>
</evidence>
<dbReference type="Proteomes" id="UP000612055">
    <property type="component" value="Unassembled WGS sequence"/>
</dbReference>